<keyword evidence="1" id="KW-0812">Transmembrane</keyword>
<dbReference type="InterPro" id="IPR011723">
    <property type="entry name" value="Znf/thioredoxin_put"/>
</dbReference>
<feature type="domain" description="Zinc finger/thioredoxin putative" evidence="2">
    <location>
        <begin position="1"/>
        <end position="37"/>
    </location>
</feature>
<gene>
    <name evidence="3" type="ORF">ACFPK0_02345</name>
</gene>
<reference evidence="4" key="1">
    <citation type="journal article" date="2019" name="Int. J. Syst. Evol. Microbiol.">
        <title>The Global Catalogue of Microorganisms (GCM) 10K type strain sequencing project: providing services to taxonomists for standard genome sequencing and annotation.</title>
        <authorList>
            <consortium name="The Broad Institute Genomics Platform"/>
            <consortium name="The Broad Institute Genome Sequencing Center for Infectious Disease"/>
            <person name="Wu L."/>
            <person name="Ma J."/>
        </authorList>
    </citation>
    <scope>NUCLEOTIDE SEQUENCE [LARGE SCALE GENOMIC DNA]</scope>
    <source>
        <strain evidence="4">KACC 12822</strain>
    </source>
</reference>
<evidence type="ECO:0000313" key="4">
    <source>
        <dbReference type="Proteomes" id="UP001596018"/>
    </source>
</evidence>
<evidence type="ECO:0000313" key="3">
    <source>
        <dbReference type="EMBL" id="MFC5438851.1"/>
    </source>
</evidence>
<accession>A0ABW0JT22</accession>
<keyword evidence="4" id="KW-1185">Reference proteome</keyword>
<dbReference type="Proteomes" id="UP001596018">
    <property type="component" value="Unassembled WGS sequence"/>
</dbReference>
<dbReference type="RefSeq" id="WP_377338108.1">
    <property type="nucleotide sequence ID" value="NZ_JALBWS010000015.1"/>
</dbReference>
<name>A0ABW0JT22_9GAMM</name>
<feature type="transmembrane region" description="Helical" evidence="1">
    <location>
        <begin position="113"/>
        <end position="133"/>
    </location>
</feature>
<dbReference type="Pfam" id="PF11906">
    <property type="entry name" value="DUF3426"/>
    <property type="match status" value="1"/>
</dbReference>
<comment type="caution">
    <text evidence="3">The sequence shown here is derived from an EMBL/GenBank/DDBJ whole genome shotgun (WGS) entry which is preliminary data.</text>
</comment>
<dbReference type="EMBL" id="JBHSMM010000001">
    <property type="protein sequence ID" value="MFC5438851.1"/>
    <property type="molecule type" value="Genomic_DNA"/>
</dbReference>
<sequence length="265" mass="28725">MYTQCPACLTVFSLDVGTLTLAGGQVSCGHCGDTFDALANLTDQLPPEPFRELPLHPPLMRPPLLELAVYRPPVEPIAVVVADAAGNATADASGPQAFAPRFARNRRESTERFWPWVFACTFLTLLLGSQLAWAKRDFLIRDPQSGPMLQQICNTLHCQLPLVAAPGQLRLLASNVQTHPSVPGALVISLGVRNDAPFSQPYPVVALTLSDAQGKRVAMRRLQPAEYLDDPQAVQRGLAPGSRTALLFEVEDPGTRAVAFAFDFE</sequence>
<dbReference type="NCBIfam" id="TIGR02098">
    <property type="entry name" value="MJ0042_CXXC"/>
    <property type="match status" value="1"/>
</dbReference>
<dbReference type="InterPro" id="IPR021834">
    <property type="entry name" value="DUF3426"/>
</dbReference>
<keyword evidence="1" id="KW-0472">Membrane</keyword>
<evidence type="ECO:0000259" key="2">
    <source>
        <dbReference type="Pfam" id="PF13719"/>
    </source>
</evidence>
<dbReference type="Pfam" id="PF13719">
    <property type="entry name" value="Zn_ribbon_5"/>
    <property type="match status" value="1"/>
</dbReference>
<proteinExistence type="predicted"/>
<protein>
    <submittedName>
        <fullName evidence="3">Zinc-ribbon and DUF3426 domain-containing protein</fullName>
    </submittedName>
</protein>
<keyword evidence="1" id="KW-1133">Transmembrane helix</keyword>
<organism evidence="3 4">
    <name type="scientific">Rhodanobacter ginsenosidimutans</name>
    <dbReference type="NCBI Taxonomy" id="490571"/>
    <lineage>
        <taxon>Bacteria</taxon>
        <taxon>Pseudomonadati</taxon>
        <taxon>Pseudomonadota</taxon>
        <taxon>Gammaproteobacteria</taxon>
        <taxon>Lysobacterales</taxon>
        <taxon>Rhodanobacteraceae</taxon>
        <taxon>Rhodanobacter</taxon>
    </lineage>
</organism>
<evidence type="ECO:0000256" key="1">
    <source>
        <dbReference type="SAM" id="Phobius"/>
    </source>
</evidence>